<keyword evidence="3" id="KW-1185">Reference proteome</keyword>
<evidence type="ECO:0000256" key="1">
    <source>
        <dbReference type="SAM" id="Coils"/>
    </source>
</evidence>
<reference evidence="2 3" key="1">
    <citation type="submission" date="2020-11" db="EMBL/GenBank/DDBJ databases">
        <title>Genomic insight of Alicyclobacillus mali FL 18 reveals a new arsenic-resistant strain, with potential in environmental biotechnology.</title>
        <authorList>
            <person name="Fiorentino G."/>
            <person name="Gallo G."/>
            <person name="Aulitto M."/>
        </authorList>
    </citation>
    <scope>NUCLEOTIDE SEQUENCE [LARGE SCALE GENOMIC DNA]</scope>
    <source>
        <strain evidence="2 3">FL 18</strain>
    </source>
</reference>
<dbReference type="PANTHER" id="PTHR34547:SF1">
    <property type="entry name" value="YACP-LIKE NYN DOMAIN PROTEIN"/>
    <property type="match status" value="1"/>
</dbReference>
<protein>
    <submittedName>
        <fullName evidence="2">NYN domain-containing protein</fullName>
    </submittedName>
</protein>
<evidence type="ECO:0000313" key="2">
    <source>
        <dbReference type="EMBL" id="MBF8376903.1"/>
    </source>
</evidence>
<sequence length="180" mass="20669">MKRSASGRKGRSARLVIVDGYNVIARRAGRSLAQIEDLEEARREIEDLLSQYRAMYGEDVIVVYDAHRRSGPGHEEEQAGVRIVFTESGETADARIERLVYELRDEYREITVATSDAAEQQVALGGGALRISANELLVRLDRMREDIDRETRRHTTGDRRTLRDALTDDLADQLERWRRR</sequence>
<dbReference type="Pfam" id="PF05991">
    <property type="entry name" value="NYN_YacP"/>
    <property type="match status" value="1"/>
</dbReference>
<accession>A0ABS0F0S3</accession>
<dbReference type="Proteomes" id="UP000642910">
    <property type="component" value="Unassembled WGS sequence"/>
</dbReference>
<name>A0ABS0F0S3_9BACL</name>
<evidence type="ECO:0000313" key="3">
    <source>
        <dbReference type="Proteomes" id="UP000642910"/>
    </source>
</evidence>
<feature type="coiled-coil region" evidence="1">
    <location>
        <begin position="28"/>
        <end position="58"/>
    </location>
</feature>
<dbReference type="CDD" id="cd10912">
    <property type="entry name" value="PIN_YacP-like"/>
    <property type="match status" value="1"/>
</dbReference>
<dbReference type="PANTHER" id="PTHR34547">
    <property type="entry name" value="YACP-LIKE NYN DOMAIN PROTEIN"/>
    <property type="match status" value="1"/>
</dbReference>
<dbReference type="InterPro" id="IPR010298">
    <property type="entry name" value="YacP-like"/>
</dbReference>
<keyword evidence="1" id="KW-0175">Coiled coil</keyword>
<dbReference type="RefSeq" id="WP_195867106.1">
    <property type="nucleotide sequence ID" value="NZ_JADPKZ010000029.1"/>
</dbReference>
<gene>
    <name evidence="2" type="ORF">IW967_03315</name>
</gene>
<comment type="caution">
    <text evidence="2">The sequence shown here is derived from an EMBL/GenBank/DDBJ whole genome shotgun (WGS) entry which is preliminary data.</text>
</comment>
<proteinExistence type="predicted"/>
<organism evidence="2 3">
    <name type="scientific">Alicyclobacillus mali</name>
    <name type="common">ex Roth et al. 2021</name>
    <dbReference type="NCBI Taxonomy" id="1123961"/>
    <lineage>
        <taxon>Bacteria</taxon>
        <taxon>Bacillati</taxon>
        <taxon>Bacillota</taxon>
        <taxon>Bacilli</taxon>
        <taxon>Bacillales</taxon>
        <taxon>Alicyclobacillaceae</taxon>
        <taxon>Alicyclobacillus</taxon>
    </lineage>
</organism>
<dbReference type="EMBL" id="JADPKZ010000029">
    <property type="protein sequence ID" value="MBF8376903.1"/>
    <property type="molecule type" value="Genomic_DNA"/>
</dbReference>